<accession>A0ABS9CNI4</accession>
<evidence type="ECO:0000256" key="1">
    <source>
        <dbReference type="SAM" id="MobiDB-lite"/>
    </source>
</evidence>
<comment type="caution">
    <text evidence="2">The sequence shown here is derived from an EMBL/GenBank/DDBJ whole genome shotgun (WGS) entry which is preliminary data.</text>
</comment>
<evidence type="ECO:0000313" key="3">
    <source>
        <dbReference type="Proteomes" id="UP001299220"/>
    </source>
</evidence>
<feature type="compositionally biased region" description="Basic and acidic residues" evidence="1">
    <location>
        <begin position="24"/>
        <end position="33"/>
    </location>
</feature>
<gene>
    <name evidence="2" type="ORF">JQM67_08905</name>
</gene>
<dbReference type="Proteomes" id="UP001299220">
    <property type="component" value="Unassembled WGS sequence"/>
</dbReference>
<keyword evidence="3" id="KW-1185">Reference proteome</keyword>
<protein>
    <submittedName>
        <fullName evidence="2">Uncharacterized protein</fullName>
    </submittedName>
</protein>
<organism evidence="2 3">
    <name type="scientific">Anaeromassilibacillus senegalensis</name>
    <dbReference type="NCBI Taxonomy" id="1673717"/>
    <lineage>
        <taxon>Bacteria</taxon>
        <taxon>Bacillati</taxon>
        <taxon>Bacillota</taxon>
        <taxon>Clostridia</taxon>
        <taxon>Eubacteriales</taxon>
        <taxon>Acutalibacteraceae</taxon>
        <taxon>Anaeromassilibacillus</taxon>
    </lineage>
</organism>
<reference evidence="2 3" key="1">
    <citation type="submission" date="2020-12" db="EMBL/GenBank/DDBJ databases">
        <title>Whole genome sequences of gut porcine anaerobes.</title>
        <authorList>
            <person name="Kubasova T."/>
            <person name="Jahodarova E."/>
            <person name="Rychlik I."/>
        </authorList>
    </citation>
    <scope>NUCLEOTIDE SEQUENCE [LARGE SCALE GENOMIC DNA]</scope>
    <source>
        <strain evidence="2 3">An867</strain>
    </source>
</reference>
<evidence type="ECO:0000313" key="2">
    <source>
        <dbReference type="EMBL" id="MCF2652721.1"/>
    </source>
</evidence>
<proteinExistence type="predicted"/>
<feature type="compositionally biased region" description="Polar residues" evidence="1">
    <location>
        <begin position="36"/>
        <end position="46"/>
    </location>
</feature>
<dbReference type="EMBL" id="JAFBIT010000002">
    <property type="protein sequence ID" value="MCF2652721.1"/>
    <property type="molecule type" value="Genomic_DNA"/>
</dbReference>
<name>A0ABS9CNI4_9FIRM</name>
<sequence>MNENQLQALLKLAAERLQTTPEKLRAAAERGDLKSITGSADSSPQAEQLRRVLSDPEAAKKLLSTPAAQKLFEALGKQK</sequence>
<dbReference type="RefSeq" id="WP_235323751.1">
    <property type="nucleotide sequence ID" value="NZ_JAFBIT010000002.1"/>
</dbReference>
<feature type="region of interest" description="Disordered" evidence="1">
    <location>
        <begin position="24"/>
        <end position="52"/>
    </location>
</feature>